<evidence type="ECO:0000313" key="2">
    <source>
        <dbReference type="Proteomes" id="UP000266673"/>
    </source>
</evidence>
<sequence length="150" mass="17459">MTIESGCLIGHIILDAYKAFVRYMKYVKRGLGKIDNLEVCYQKIDTIKIKEMLFEWNLKPDENESLEAAYTIWYQRKSVIDFSSNHNWITCDELLDKSIKKENQPGDSVVRLFKKNNFGAYCLDVVLANKPLQQEENVNDSTELILLSKE</sequence>
<evidence type="ECO:0000313" key="1">
    <source>
        <dbReference type="EMBL" id="RIB12127.1"/>
    </source>
</evidence>
<protein>
    <submittedName>
        <fullName evidence="1">Uncharacterized protein</fullName>
    </submittedName>
</protein>
<proteinExistence type="predicted"/>
<reference evidence="1 2" key="1">
    <citation type="submission" date="2018-06" db="EMBL/GenBank/DDBJ databases">
        <title>Comparative genomics reveals the genomic features of Rhizophagus irregularis, R. cerebriforme, R. diaphanum and Gigaspora rosea, and their symbiotic lifestyle signature.</title>
        <authorList>
            <person name="Morin E."/>
            <person name="San Clemente H."/>
            <person name="Chen E.C.H."/>
            <person name="De La Providencia I."/>
            <person name="Hainaut M."/>
            <person name="Kuo A."/>
            <person name="Kohler A."/>
            <person name="Murat C."/>
            <person name="Tang N."/>
            <person name="Roy S."/>
            <person name="Loubradou J."/>
            <person name="Henrissat B."/>
            <person name="Grigoriev I.V."/>
            <person name="Corradi N."/>
            <person name="Roux C."/>
            <person name="Martin F.M."/>
        </authorList>
    </citation>
    <scope>NUCLEOTIDE SEQUENCE [LARGE SCALE GENOMIC DNA]</scope>
    <source>
        <strain evidence="1 2">DAOM 194757</strain>
    </source>
</reference>
<dbReference type="AlphaFoldDB" id="A0A397USA7"/>
<accession>A0A397USA7</accession>
<comment type="caution">
    <text evidence="1">The sequence shown here is derived from an EMBL/GenBank/DDBJ whole genome shotgun (WGS) entry which is preliminary data.</text>
</comment>
<gene>
    <name evidence="1" type="ORF">C2G38_2201528</name>
</gene>
<dbReference type="Proteomes" id="UP000266673">
    <property type="component" value="Unassembled WGS sequence"/>
</dbReference>
<keyword evidence="2" id="KW-1185">Reference proteome</keyword>
<organism evidence="1 2">
    <name type="scientific">Gigaspora rosea</name>
    <dbReference type="NCBI Taxonomy" id="44941"/>
    <lineage>
        <taxon>Eukaryota</taxon>
        <taxon>Fungi</taxon>
        <taxon>Fungi incertae sedis</taxon>
        <taxon>Mucoromycota</taxon>
        <taxon>Glomeromycotina</taxon>
        <taxon>Glomeromycetes</taxon>
        <taxon>Diversisporales</taxon>
        <taxon>Gigasporaceae</taxon>
        <taxon>Gigaspora</taxon>
    </lineage>
</organism>
<dbReference type="EMBL" id="QKWP01001057">
    <property type="protein sequence ID" value="RIB12127.1"/>
    <property type="molecule type" value="Genomic_DNA"/>
</dbReference>
<name>A0A397USA7_9GLOM</name>